<name>A7B437_MEDG7</name>
<organism evidence="2 3">
    <name type="scientific">Mediterraneibacter gnavus (strain ATCC 29149 / DSM 114966 / JCM 6515 / VPI C7-9)</name>
    <name type="common">Ruminococcus gnavus</name>
    <dbReference type="NCBI Taxonomy" id="411470"/>
    <lineage>
        <taxon>Bacteria</taxon>
        <taxon>Bacillati</taxon>
        <taxon>Bacillota</taxon>
        <taxon>Clostridia</taxon>
        <taxon>Lachnospirales</taxon>
        <taxon>Lachnospiraceae</taxon>
        <taxon>Mediterraneibacter</taxon>
    </lineage>
</organism>
<dbReference type="Pfam" id="PF04883">
    <property type="entry name" value="HK97-gp10_like"/>
    <property type="match status" value="1"/>
</dbReference>
<comment type="caution">
    <text evidence="2">The sequence shown here is derived from an EMBL/GenBank/DDBJ whole genome shotgun (WGS) entry which is preliminary data.</text>
</comment>
<dbReference type="AlphaFoldDB" id="A7B437"/>
<sequence>MPERRTTVDGLADTIMDGLKEYADLATDTVKDAVKDASKTVKKEIQANAPKRTGRYKKSWTVKKTAESSNSLTMTVHSKDRYQIAHLLEHGHAKRGGGRVAGREHIAPAEEKGNKELLQKIERGLR</sequence>
<evidence type="ECO:0000313" key="3">
    <source>
        <dbReference type="Proteomes" id="UP000004410"/>
    </source>
</evidence>
<dbReference type="RefSeq" id="WP_004843255.1">
    <property type="nucleotide sequence ID" value="NZ_AAYG02000018.1"/>
</dbReference>
<accession>A7B437</accession>
<evidence type="ECO:0000313" key="2">
    <source>
        <dbReference type="EMBL" id="EDN77114.1"/>
    </source>
</evidence>
<evidence type="ECO:0000256" key="1">
    <source>
        <dbReference type="SAM" id="MobiDB-lite"/>
    </source>
</evidence>
<dbReference type="PaxDb" id="411470-RUMGNA_02321"/>
<reference evidence="2 3" key="2">
    <citation type="submission" date="2007-06" db="EMBL/GenBank/DDBJ databases">
        <title>Draft genome sequence of Ruminococcus gnavus (ATCC 29149).</title>
        <authorList>
            <person name="Sudarsanam P."/>
            <person name="Ley R."/>
            <person name="Guruge J."/>
            <person name="Turnbaugh P.J."/>
            <person name="Mahowald M."/>
            <person name="Liep D."/>
            <person name="Gordon J."/>
        </authorList>
    </citation>
    <scope>NUCLEOTIDE SEQUENCE [LARGE SCALE GENOMIC DNA]</scope>
    <source>
        <strain evidence="2 3">ATCC 29149</strain>
    </source>
</reference>
<dbReference type="Proteomes" id="UP000004410">
    <property type="component" value="Unassembled WGS sequence"/>
</dbReference>
<dbReference type="InterPro" id="IPR010064">
    <property type="entry name" value="HK97-gp10_tail"/>
</dbReference>
<protein>
    <submittedName>
        <fullName evidence="2">Putative phage protein, HK97 gp10 family</fullName>
    </submittedName>
</protein>
<dbReference type="GeneID" id="57432056"/>
<feature type="region of interest" description="Disordered" evidence="1">
    <location>
        <begin position="107"/>
        <end position="126"/>
    </location>
</feature>
<reference evidence="2 3" key="1">
    <citation type="submission" date="2007-04" db="EMBL/GenBank/DDBJ databases">
        <authorList>
            <person name="Fulton L."/>
            <person name="Clifton S."/>
            <person name="Fulton B."/>
            <person name="Xu J."/>
            <person name="Minx P."/>
            <person name="Pepin K.H."/>
            <person name="Johnson M."/>
            <person name="Thiruvilangam P."/>
            <person name="Bhonagiri V."/>
            <person name="Nash W.E."/>
            <person name="Mardis E.R."/>
            <person name="Wilson R.K."/>
        </authorList>
    </citation>
    <scope>NUCLEOTIDE SEQUENCE [LARGE SCALE GENOMIC DNA]</scope>
    <source>
        <strain evidence="2 3">ATCC 29149</strain>
    </source>
</reference>
<dbReference type="eggNOG" id="ENOG5032Y56">
    <property type="taxonomic scope" value="Bacteria"/>
</dbReference>
<proteinExistence type="predicted"/>
<dbReference type="EMBL" id="AAYG02000018">
    <property type="protein sequence ID" value="EDN77114.1"/>
    <property type="molecule type" value="Genomic_DNA"/>
</dbReference>
<gene>
    <name evidence="2" type="ORF">RUMGNA_02321</name>
</gene>